<evidence type="ECO:0000313" key="2">
    <source>
        <dbReference type="EMBL" id="RCW70690.1"/>
    </source>
</evidence>
<dbReference type="OrthoDB" id="2476294at2"/>
<dbReference type="RefSeq" id="WP_114352682.1">
    <property type="nucleotide sequence ID" value="NZ_QPJJ01000006.1"/>
</dbReference>
<dbReference type="Proteomes" id="UP000252585">
    <property type="component" value="Unassembled WGS sequence"/>
</dbReference>
<evidence type="ECO:0000313" key="3">
    <source>
        <dbReference type="Proteomes" id="UP000252585"/>
    </source>
</evidence>
<organism evidence="2 3">
    <name type="scientific">Saliterribacillus persicus</name>
    <dbReference type="NCBI Taxonomy" id="930114"/>
    <lineage>
        <taxon>Bacteria</taxon>
        <taxon>Bacillati</taxon>
        <taxon>Bacillota</taxon>
        <taxon>Bacilli</taxon>
        <taxon>Bacillales</taxon>
        <taxon>Bacillaceae</taxon>
        <taxon>Saliterribacillus</taxon>
    </lineage>
</organism>
<feature type="compositionally biased region" description="Basic and acidic residues" evidence="1">
    <location>
        <begin position="70"/>
        <end position="80"/>
    </location>
</feature>
<keyword evidence="3" id="KW-1185">Reference proteome</keyword>
<gene>
    <name evidence="2" type="ORF">DFR57_10687</name>
</gene>
<feature type="compositionally biased region" description="Basic and acidic residues" evidence="1">
    <location>
        <begin position="44"/>
        <end position="58"/>
    </location>
</feature>
<sequence>MSWKAVEMQVALPRTNDAGKIQDLLQQQGRLTQDQLAENQQKINEQKRKQVNDLDKKQALKNNKNGNHGAAEENDRKELQQEENEEDLNHPFLGNHVDFNG</sequence>
<accession>A0A368XRL0</accession>
<reference evidence="2 3" key="1">
    <citation type="submission" date="2018-07" db="EMBL/GenBank/DDBJ databases">
        <title>Genomic Encyclopedia of Type Strains, Phase IV (KMG-IV): sequencing the most valuable type-strain genomes for metagenomic binning, comparative biology and taxonomic classification.</title>
        <authorList>
            <person name="Goeker M."/>
        </authorList>
    </citation>
    <scope>NUCLEOTIDE SEQUENCE [LARGE SCALE GENOMIC DNA]</scope>
    <source>
        <strain evidence="2 3">DSM 27696</strain>
    </source>
</reference>
<proteinExistence type="predicted"/>
<protein>
    <submittedName>
        <fullName evidence="2">Uncharacterized protein</fullName>
    </submittedName>
</protein>
<dbReference type="EMBL" id="QPJJ01000006">
    <property type="protein sequence ID" value="RCW70690.1"/>
    <property type="molecule type" value="Genomic_DNA"/>
</dbReference>
<name>A0A368XRL0_9BACI</name>
<evidence type="ECO:0000256" key="1">
    <source>
        <dbReference type="SAM" id="MobiDB-lite"/>
    </source>
</evidence>
<dbReference type="AlphaFoldDB" id="A0A368XRL0"/>
<comment type="caution">
    <text evidence="2">The sequence shown here is derived from an EMBL/GenBank/DDBJ whole genome shotgun (WGS) entry which is preliminary data.</text>
</comment>
<feature type="region of interest" description="Disordered" evidence="1">
    <location>
        <begin position="44"/>
        <end position="101"/>
    </location>
</feature>